<evidence type="ECO:0000313" key="3">
    <source>
        <dbReference type="Proteomes" id="UP001152798"/>
    </source>
</evidence>
<evidence type="ECO:0000256" key="1">
    <source>
        <dbReference type="SAM" id="SignalP"/>
    </source>
</evidence>
<dbReference type="AlphaFoldDB" id="A0A9P0HG16"/>
<dbReference type="SUPFAM" id="SSF50814">
    <property type="entry name" value="Lipocalins"/>
    <property type="match status" value="1"/>
</dbReference>
<organism evidence="2 3">
    <name type="scientific">Nezara viridula</name>
    <name type="common">Southern green stink bug</name>
    <name type="synonym">Cimex viridulus</name>
    <dbReference type="NCBI Taxonomy" id="85310"/>
    <lineage>
        <taxon>Eukaryota</taxon>
        <taxon>Metazoa</taxon>
        <taxon>Ecdysozoa</taxon>
        <taxon>Arthropoda</taxon>
        <taxon>Hexapoda</taxon>
        <taxon>Insecta</taxon>
        <taxon>Pterygota</taxon>
        <taxon>Neoptera</taxon>
        <taxon>Paraneoptera</taxon>
        <taxon>Hemiptera</taxon>
        <taxon>Heteroptera</taxon>
        <taxon>Panheteroptera</taxon>
        <taxon>Pentatomomorpha</taxon>
        <taxon>Pentatomoidea</taxon>
        <taxon>Pentatomidae</taxon>
        <taxon>Pentatominae</taxon>
        <taxon>Nezara</taxon>
    </lineage>
</organism>
<dbReference type="InterPro" id="IPR012674">
    <property type="entry name" value="Calycin"/>
</dbReference>
<dbReference type="Proteomes" id="UP001152798">
    <property type="component" value="Chromosome 5"/>
</dbReference>
<feature type="chain" id="PRO_5040109145" description="Lipocalin/cytosolic fatty-acid binding domain-containing protein" evidence="1">
    <location>
        <begin position="19"/>
        <end position="186"/>
    </location>
</feature>
<sequence length="186" mass="22137">MKAYTIVLAFAVFSFTKAINCPTPQNLPVKEIDYQKFLGEWIMLANKPEWNERCKNITVKNTTNNGNRLHVESFKKQLHFWRKHSIKDYDVVKHLKPTSILELKNRSWYSLGTLNLQMIAADYEQYVVLYNCHKEIFFLSEIVEIWGRRDLKFSSDRVPKEIRDVLAKFKISSADLRYRKPEDCWL</sequence>
<keyword evidence="3" id="KW-1185">Reference proteome</keyword>
<reference evidence="2" key="1">
    <citation type="submission" date="2022-01" db="EMBL/GenBank/DDBJ databases">
        <authorList>
            <person name="King R."/>
        </authorList>
    </citation>
    <scope>NUCLEOTIDE SEQUENCE</scope>
</reference>
<keyword evidence="1" id="KW-0732">Signal</keyword>
<dbReference type="OrthoDB" id="6601325at2759"/>
<protein>
    <recommendedName>
        <fullName evidence="4">Lipocalin/cytosolic fatty-acid binding domain-containing protein</fullName>
    </recommendedName>
</protein>
<evidence type="ECO:0000313" key="2">
    <source>
        <dbReference type="EMBL" id="CAH1401255.1"/>
    </source>
</evidence>
<evidence type="ECO:0008006" key="4">
    <source>
        <dbReference type="Google" id="ProtNLM"/>
    </source>
</evidence>
<accession>A0A9P0HG16</accession>
<dbReference type="EMBL" id="OV725081">
    <property type="protein sequence ID" value="CAH1401255.1"/>
    <property type="molecule type" value="Genomic_DNA"/>
</dbReference>
<gene>
    <name evidence="2" type="ORF">NEZAVI_LOCUS10316</name>
</gene>
<proteinExistence type="predicted"/>
<feature type="signal peptide" evidence="1">
    <location>
        <begin position="1"/>
        <end position="18"/>
    </location>
</feature>
<dbReference type="Gene3D" id="2.40.128.20">
    <property type="match status" value="1"/>
</dbReference>
<name>A0A9P0HG16_NEZVI</name>